<dbReference type="InterPro" id="IPR003170">
    <property type="entry name" value="MurB"/>
</dbReference>
<dbReference type="PROSITE" id="PS51387">
    <property type="entry name" value="FAD_PCMH"/>
    <property type="match status" value="1"/>
</dbReference>
<evidence type="ECO:0000259" key="17">
    <source>
        <dbReference type="PROSITE" id="PS51387"/>
    </source>
</evidence>
<dbReference type="GO" id="GO:0009252">
    <property type="term" value="P:peptidoglycan biosynthetic process"/>
    <property type="evidence" value="ECO:0007669"/>
    <property type="project" value="UniProtKB-UniRule"/>
</dbReference>
<evidence type="ECO:0000256" key="9">
    <source>
        <dbReference type="ARBA" id="ARBA00022857"/>
    </source>
</evidence>
<dbReference type="PANTHER" id="PTHR21071:SF4">
    <property type="entry name" value="UDP-N-ACETYLENOLPYRUVOYLGLUCOSAMINE REDUCTASE"/>
    <property type="match status" value="1"/>
</dbReference>
<name>A0A2H0UMJ5_9BACT</name>
<dbReference type="Pfam" id="PF01565">
    <property type="entry name" value="FAD_binding_4"/>
    <property type="match status" value="1"/>
</dbReference>
<dbReference type="InterPro" id="IPR006094">
    <property type="entry name" value="Oxid_FAD_bind_N"/>
</dbReference>
<evidence type="ECO:0000256" key="1">
    <source>
        <dbReference type="ARBA" id="ARBA00001974"/>
    </source>
</evidence>
<evidence type="ECO:0000313" key="18">
    <source>
        <dbReference type="EMBL" id="PIR87620.1"/>
    </source>
</evidence>
<dbReference type="InterPro" id="IPR011601">
    <property type="entry name" value="MurB_C"/>
</dbReference>
<dbReference type="EC" id="1.3.1.98" evidence="16"/>
<dbReference type="Gene3D" id="3.90.78.10">
    <property type="entry name" value="UDP-N-acetylenolpyruvoylglucosamine reductase, C-terminal domain"/>
    <property type="match status" value="1"/>
</dbReference>
<dbReference type="AlphaFoldDB" id="A0A2H0UMJ5"/>
<feature type="active site" evidence="16">
    <location>
        <position position="160"/>
    </location>
</feature>
<evidence type="ECO:0000256" key="10">
    <source>
        <dbReference type="ARBA" id="ARBA00022960"/>
    </source>
</evidence>
<feature type="domain" description="FAD-binding PCMH-type" evidence="17">
    <location>
        <begin position="15"/>
        <end position="196"/>
    </location>
</feature>
<dbReference type="EMBL" id="PFBC01000055">
    <property type="protein sequence ID" value="PIR87620.1"/>
    <property type="molecule type" value="Genomic_DNA"/>
</dbReference>
<evidence type="ECO:0000256" key="3">
    <source>
        <dbReference type="ARBA" id="ARBA00004496"/>
    </source>
</evidence>
<comment type="caution">
    <text evidence="18">The sequence shown here is derived from an EMBL/GenBank/DDBJ whole genome shotgun (WGS) entry which is preliminary data.</text>
</comment>
<dbReference type="Pfam" id="PF02873">
    <property type="entry name" value="MurB_C"/>
    <property type="match status" value="1"/>
</dbReference>
<dbReference type="Gene3D" id="3.30.465.10">
    <property type="match status" value="1"/>
</dbReference>
<keyword evidence="10 16" id="KW-0133">Cell shape</keyword>
<dbReference type="HAMAP" id="MF_00037">
    <property type="entry name" value="MurB"/>
    <property type="match status" value="1"/>
</dbReference>
<evidence type="ECO:0000313" key="19">
    <source>
        <dbReference type="Proteomes" id="UP000230903"/>
    </source>
</evidence>
<dbReference type="GO" id="GO:0005829">
    <property type="term" value="C:cytosol"/>
    <property type="evidence" value="ECO:0007669"/>
    <property type="project" value="TreeGrafter"/>
</dbReference>
<feature type="active site" evidence="16">
    <location>
        <position position="317"/>
    </location>
</feature>
<keyword evidence="5 16" id="KW-0963">Cytoplasm</keyword>
<comment type="catalytic activity">
    <reaction evidence="15 16">
        <text>UDP-N-acetyl-alpha-D-muramate + NADP(+) = UDP-N-acetyl-3-O-(1-carboxyvinyl)-alpha-D-glucosamine + NADPH + H(+)</text>
        <dbReference type="Rhea" id="RHEA:12248"/>
        <dbReference type="ChEBI" id="CHEBI:15378"/>
        <dbReference type="ChEBI" id="CHEBI:57783"/>
        <dbReference type="ChEBI" id="CHEBI:58349"/>
        <dbReference type="ChEBI" id="CHEBI:68483"/>
        <dbReference type="ChEBI" id="CHEBI:70757"/>
        <dbReference type="EC" id="1.3.1.98"/>
    </reaction>
</comment>
<protein>
    <recommendedName>
        <fullName evidence="16">UDP-N-acetylenolpyruvoylglucosamine reductase</fullName>
        <ecNumber evidence="16">1.3.1.98</ecNumber>
    </recommendedName>
    <alternativeName>
        <fullName evidence="16">UDP-N-acetylmuramate dehydrogenase</fullName>
    </alternativeName>
</protein>
<dbReference type="GO" id="GO:0071555">
    <property type="term" value="P:cell wall organization"/>
    <property type="evidence" value="ECO:0007669"/>
    <property type="project" value="UniProtKB-KW"/>
</dbReference>
<dbReference type="GO" id="GO:0071949">
    <property type="term" value="F:FAD binding"/>
    <property type="evidence" value="ECO:0007669"/>
    <property type="project" value="InterPro"/>
</dbReference>
<evidence type="ECO:0000256" key="7">
    <source>
        <dbReference type="ARBA" id="ARBA00022630"/>
    </source>
</evidence>
<evidence type="ECO:0000256" key="15">
    <source>
        <dbReference type="ARBA" id="ARBA00048914"/>
    </source>
</evidence>
<evidence type="ECO:0000256" key="8">
    <source>
        <dbReference type="ARBA" id="ARBA00022827"/>
    </source>
</evidence>
<evidence type="ECO:0000256" key="4">
    <source>
        <dbReference type="ARBA" id="ARBA00004752"/>
    </source>
</evidence>
<dbReference type="GO" id="GO:0008762">
    <property type="term" value="F:UDP-N-acetylmuramate dehydrogenase activity"/>
    <property type="evidence" value="ECO:0007669"/>
    <property type="project" value="UniProtKB-UniRule"/>
</dbReference>
<keyword evidence="11 16" id="KW-0573">Peptidoglycan synthesis</keyword>
<evidence type="ECO:0000256" key="2">
    <source>
        <dbReference type="ARBA" id="ARBA00003921"/>
    </source>
</evidence>
<dbReference type="GO" id="GO:0008360">
    <property type="term" value="P:regulation of cell shape"/>
    <property type="evidence" value="ECO:0007669"/>
    <property type="project" value="UniProtKB-KW"/>
</dbReference>
<dbReference type="SUPFAM" id="SSF56176">
    <property type="entry name" value="FAD-binding/transporter-associated domain-like"/>
    <property type="match status" value="1"/>
</dbReference>
<evidence type="ECO:0000256" key="13">
    <source>
        <dbReference type="ARBA" id="ARBA00023306"/>
    </source>
</evidence>
<keyword evidence="14 16" id="KW-0961">Cell wall biogenesis/degradation</keyword>
<comment type="subcellular location">
    <subcellularLocation>
        <location evidence="3 16">Cytoplasm</location>
    </subcellularLocation>
</comment>
<dbReference type="NCBIfam" id="TIGR00179">
    <property type="entry name" value="murB"/>
    <property type="match status" value="1"/>
</dbReference>
<comment type="function">
    <text evidence="2 16">Cell wall formation.</text>
</comment>
<sequence>MFEENVILAPYTNYKIGGPARFFFTAKNAEELTQAITKAKAENLKFFILGGATNVLFSDEGFDGLVIKLELNKIKLEAGEKVRVGASTPVKTLLEFLIENSLSGFEWAGGLPGTIGGAIYGNAGAFGGETKDNITEVVSINVKTGQSENRNNADCHFGYRMSIFKERAFKDQDANAPSYVPPKDVIVEAVFQLARGNQESIQASAQEKINYRNERQPIEYPNIGSIHKNVDLKKVPKEVAKKYASQIKVDPFPVMPTALLISEAGLKGKTIGQAQVSEKHPNFIINLGGAKASDVHDLAQLVKDTIKEKFNIELEREVIFL</sequence>
<dbReference type="Proteomes" id="UP000230903">
    <property type="component" value="Unassembled WGS sequence"/>
</dbReference>
<dbReference type="SUPFAM" id="SSF56194">
    <property type="entry name" value="Uridine diphospho-N-Acetylenolpyruvylglucosamine reductase, MurB, C-terminal domain"/>
    <property type="match status" value="1"/>
</dbReference>
<keyword evidence="9 16" id="KW-0521">NADP</keyword>
<comment type="pathway">
    <text evidence="4 16">Cell wall biogenesis; peptidoglycan biosynthesis.</text>
</comment>
<keyword evidence="13 16" id="KW-0131">Cell cycle</keyword>
<dbReference type="InterPro" id="IPR016167">
    <property type="entry name" value="FAD-bd_PCMH_sub1"/>
</dbReference>
<dbReference type="InterPro" id="IPR016166">
    <property type="entry name" value="FAD-bd_PCMH"/>
</dbReference>
<keyword evidence="12 16" id="KW-0560">Oxidoreductase</keyword>
<dbReference type="Gene3D" id="3.30.43.10">
    <property type="entry name" value="Uridine Diphospho-n-acetylenolpyruvylglucosamine Reductase, domain 2"/>
    <property type="match status" value="1"/>
</dbReference>
<accession>A0A2H0UMJ5</accession>
<dbReference type="InterPro" id="IPR016169">
    <property type="entry name" value="FAD-bd_PCMH_sub2"/>
</dbReference>
<reference evidence="19" key="1">
    <citation type="submission" date="2017-09" db="EMBL/GenBank/DDBJ databases">
        <title>Depth-based differentiation of microbial function through sediment-hosted aquifers and enrichment of novel symbionts in the deep terrestrial subsurface.</title>
        <authorList>
            <person name="Probst A.J."/>
            <person name="Ladd B."/>
            <person name="Jarett J.K."/>
            <person name="Geller-Mcgrath D.E."/>
            <person name="Sieber C.M.K."/>
            <person name="Emerson J.B."/>
            <person name="Anantharaman K."/>
            <person name="Thomas B.C."/>
            <person name="Malmstrom R."/>
            <person name="Stieglmeier M."/>
            <person name="Klingl A."/>
            <person name="Woyke T."/>
            <person name="Ryan C.M."/>
            <person name="Banfield J.F."/>
        </authorList>
    </citation>
    <scope>NUCLEOTIDE SEQUENCE [LARGE SCALE GENOMIC DNA]</scope>
</reference>
<evidence type="ECO:0000256" key="11">
    <source>
        <dbReference type="ARBA" id="ARBA00022984"/>
    </source>
</evidence>
<dbReference type="InterPro" id="IPR036635">
    <property type="entry name" value="MurB_C_sf"/>
</dbReference>
<organism evidence="18 19">
    <name type="scientific">Candidatus Harrisonbacteria bacterium CG10_big_fil_rev_8_21_14_0_10_45_28</name>
    <dbReference type="NCBI Taxonomy" id="1974586"/>
    <lineage>
        <taxon>Bacteria</taxon>
        <taxon>Candidatus Harrisoniibacteriota</taxon>
    </lineage>
</organism>
<evidence type="ECO:0000256" key="5">
    <source>
        <dbReference type="ARBA" id="ARBA00022490"/>
    </source>
</evidence>
<dbReference type="PANTHER" id="PTHR21071">
    <property type="entry name" value="UDP-N-ACETYLENOLPYRUVOYLGLUCOSAMINE REDUCTASE"/>
    <property type="match status" value="1"/>
</dbReference>
<keyword evidence="6 16" id="KW-0132">Cell division</keyword>
<dbReference type="UniPathway" id="UPA00219"/>
<keyword evidence="7 16" id="KW-0285">Flavoprotein</keyword>
<dbReference type="GO" id="GO:0051301">
    <property type="term" value="P:cell division"/>
    <property type="evidence" value="ECO:0007669"/>
    <property type="project" value="UniProtKB-KW"/>
</dbReference>
<gene>
    <name evidence="16" type="primary">murB</name>
    <name evidence="18" type="ORF">COU10_03565</name>
</gene>
<comment type="similarity">
    <text evidence="16">Belongs to the MurB family.</text>
</comment>
<keyword evidence="8 16" id="KW-0274">FAD</keyword>
<evidence type="ECO:0000256" key="14">
    <source>
        <dbReference type="ARBA" id="ARBA00023316"/>
    </source>
</evidence>
<feature type="active site" description="Proton donor" evidence="16">
    <location>
        <position position="225"/>
    </location>
</feature>
<comment type="cofactor">
    <cofactor evidence="1 16">
        <name>FAD</name>
        <dbReference type="ChEBI" id="CHEBI:57692"/>
    </cofactor>
</comment>
<dbReference type="InterPro" id="IPR036318">
    <property type="entry name" value="FAD-bd_PCMH-like_sf"/>
</dbReference>
<dbReference type="NCBIfam" id="NF010480">
    <property type="entry name" value="PRK13905.1"/>
    <property type="match status" value="1"/>
</dbReference>
<evidence type="ECO:0000256" key="12">
    <source>
        <dbReference type="ARBA" id="ARBA00023002"/>
    </source>
</evidence>
<evidence type="ECO:0000256" key="6">
    <source>
        <dbReference type="ARBA" id="ARBA00022618"/>
    </source>
</evidence>
<proteinExistence type="inferred from homology"/>
<evidence type="ECO:0000256" key="16">
    <source>
        <dbReference type="HAMAP-Rule" id="MF_00037"/>
    </source>
</evidence>